<comment type="caution">
    <text evidence="1">The sequence shown here is derived from an EMBL/GenBank/DDBJ whole genome shotgun (WGS) entry which is preliminary data.</text>
</comment>
<dbReference type="AlphaFoldDB" id="A0A1V6UPJ2"/>
<accession>A0A1V6UPJ2</accession>
<evidence type="ECO:0000313" key="1">
    <source>
        <dbReference type="EMBL" id="OQE40149.1"/>
    </source>
</evidence>
<sequence>MASLWYCCGCNFGPHNSSLYDSCIQCGAVRCARCVEEKLSDNMSVHSNSHSSNPISAYPAAIPMGSPSSPTLRITAMPMVVPELPGLRPLPRADCAGISPISLPGIRYNSETYMYICCACNDGPKIYNHQPQCVNCNHMACSNCTYVK</sequence>
<dbReference type="EMBL" id="MDDG01000006">
    <property type="protein sequence ID" value="OQE40149.1"/>
    <property type="molecule type" value="Genomic_DNA"/>
</dbReference>
<evidence type="ECO:0008006" key="3">
    <source>
        <dbReference type="Google" id="ProtNLM"/>
    </source>
</evidence>
<gene>
    <name evidence="1" type="ORF">PENCOP_c006G08153</name>
</gene>
<organism evidence="1 2">
    <name type="scientific">Penicillium coprophilum</name>
    <dbReference type="NCBI Taxonomy" id="36646"/>
    <lineage>
        <taxon>Eukaryota</taxon>
        <taxon>Fungi</taxon>
        <taxon>Dikarya</taxon>
        <taxon>Ascomycota</taxon>
        <taxon>Pezizomycotina</taxon>
        <taxon>Eurotiomycetes</taxon>
        <taxon>Eurotiomycetidae</taxon>
        <taxon>Eurotiales</taxon>
        <taxon>Aspergillaceae</taxon>
        <taxon>Penicillium</taxon>
    </lineage>
</organism>
<name>A0A1V6UPJ2_9EURO</name>
<reference evidence="2" key="1">
    <citation type="journal article" date="2017" name="Nat. Microbiol.">
        <title>Global analysis of biosynthetic gene clusters reveals vast potential of secondary metabolite production in Penicillium species.</title>
        <authorList>
            <person name="Nielsen J.C."/>
            <person name="Grijseels S."/>
            <person name="Prigent S."/>
            <person name="Ji B."/>
            <person name="Dainat J."/>
            <person name="Nielsen K.F."/>
            <person name="Frisvad J.C."/>
            <person name="Workman M."/>
            <person name="Nielsen J."/>
        </authorList>
    </citation>
    <scope>NUCLEOTIDE SEQUENCE [LARGE SCALE GENOMIC DNA]</scope>
    <source>
        <strain evidence="2">IBT 31321</strain>
    </source>
</reference>
<proteinExistence type="predicted"/>
<evidence type="ECO:0000313" key="2">
    <source>
        <dbReference type="Proteomes" id="UP000191500"/>
    </source>
</evidence>
<keyword evidence="2" id="KW-1185">Reference proteome</keyword>
<dbReference type="Proteomes" id="UP000191500">
    <property type="component" value="Unassembled WGS sequence"/>
</dbReference>
<protein>
    <recommendedName>
        <fullName evidence="3">RanBP2-type domain-containing protein</fullName>
    </recommendedName>
</protein>